<evidence type="ECO:0008006" key="4">
    <source>
        <dbReference type="Google" id="ProtNLM"/>
    </source>
</evidence>
<dbReference type="OrthoDB" id="6195578at2"/>
<keyword evidence="3" id="KW-1185">Reference proteome</keyword>
<keyword evidence="1" id="KW-0812">Transmembrane</keyword>
<name>A0A0J1GJQ9_9GAMM</name>
<dbReference type="Proteomes" id="UP000036426">
    <property type="component" value="Unassembled WGS sequence"/>
</dbReference>
<protein>
    <recommendedName>
        <fullName evidence="4">DUF3379 domain-containing protein</fullName>
    </recommendedName>
</protein>
<dbReference type="InterPro" id="IPR021806">
    <property type="entry name" value="DUF3379"/>
</dbReference>
<dbReference type="RefSeq" id="WP_047874919.1">
    <property type="nucleotide sequence ID" value="NZ_BMYC01000008.1"/>
</dbReference>
<dbReference type="AlphaFoldDB" id="A0A0J1GJQ9"/>
<accession>A0A0J1GJQ9</accession>
<comment type="caution">
    <text evidence="2">The sequence shown here is derived from an EMBL/GenBank/DDBJ whole genome shotgun (WGS) entry which is preliminary data.</text>
</comment>
<evidence type="ECO:0000313" key="2">
    <source>
        <dbReference type="EMBL" id="KLU99977.1"/>
    </source>
</evidence>
<reference evidence="2 3" key="1">
    <citation type="submission" date="2015-05" db="EMBL/GenBank/DDBJ databases">
        <title>Photobacterium galathea sp. nov.</title>
        <authorList>
            <person name="Machado H."/>
            <person name="Gram L."/>
        </authorList>
    </citation>
    <scope>NUCLEOTIDE SEQUENCE [LARGE SCALE GENOMIC DNA]</scope>
    <source>
        <strain evidence="2 3">DSM 25995</strain>
    </source>
</reference>
<keyword evidence="1" id="KW-0472">Membrane</keyword>
<feature type="transmembrane region" description="Helical" evidence="1">
    <location>
        <begin position="78"/>
        <end position="97"/>
    </location>
</feature>
<gene>
    <name evidence="2" type="ORF">ABT58_13330</name>
</gene>
<evidence type="ECO:0000313" key="3">
    <source>
        <dbReference type="Proteomes" id="UP000036426"/>
    </source>
</evidence>
<sequence>MDDLEFRRRLLADPNDNSPDMLESRNASLANRKLSDELQALDSKLAQAMKVDVPDDLADKILFHQTSQPAPRRYRTSAFLGLAASVAFLAGLFLGHFNATDHSLNAPSALGQLALEHIYHEAGFVDHIDEAVSLHQVNAKMSPFGSQFDQLPGHVYYVNHCGFGGQNALHMVLGTAQGKVTIFVVPNPQSSGPTTFSDDNMQGVVMPAHKADLIVVGDKGQDVTPVAERLKADLNWEI</sequence>
<dbReference type="PATRIC" id="fig|754436.4.peg.2833"/>
<proteinExistence type="predicted"/>
<dbReference type="EMBL" id="LDOV01000025">
    <property type="protein sequence ID" value="KLU99977.1"/>
    <property type="molecule type" value="Genomic_DNA"/>
</dbReference>
<evidence type="ECO:0000256" key="1">
    <source>
        <dbReference type="SAM" id="Phobius"/>
    </source>
</evidence>
<organism evidence="2 3">
    <name type="scientific">Photobacterium aphoticum</name>
    <dbReference type="NCBI Taxonomy" id="754436"/>
    <lineage>
        <taxon>Bacteria</taxon>
        <taxon>Pseudomonadati</taxon>
        <taxon>Pseudomonadota</taxon>
        <taxon>Gammaproteobacteria</taxon>
        <taxon>Vibrionales</taxon>
        <taxon>Vibrionaceae</taxon>
        <taxon>Photobacterium</taxon>
    </lineage>
</organism>
<dbReference type="Pfam" id="PF11859">
    <property type="entry name" value="DUF3379"/>
    <property type="match status" value="1"/>
</dbReference>
<keyword evidence="1" id="KW-1133">Transmembrane helix</keyword>